<proteinExistence type="predicted"/>
<dbReference type="GO" id="GO:0015074">
    <property type="term" value="P:DNA integration"/>
    <property type="evidence" value="ECO:0007669"/>
    <property type="project" value="InterPro"/>
</dbReference>
<dbReference type="AlphaFoldDB" id="A0A6M1RLN4"/>
<evidence type="ECO:0000313" key="3">
    <source>
        <dbReference type="EMBL" id="NGO62464.1"/>
    </source>
</evidence>
<accession>A0A6M1RLN4</accession>
<dbReference type="SUPFAM" id="SSF53098">
    <property type="entry name" value="Ribonuclease H-like"/>
    <property type="match status" value="1"/>
</dbReference>
<evidence type="ECO:0000259" key="2">
    <source>
        <dbReference type="PROSITE" id="PS50994"/>
    </source>
</evidence>
<keyword evidence="4" id="KW-1185">Reference proteome</keyword>
<reference evidence="3 4" key="1">
    <citation type="submission" date="2020-02" db="EMBL/GenBank/DDBJ databases">
        <title>Genome sequence of the type strain CCBAU10050 of Rhizobium daejeonense.</title>
        <authorList>
            <person name="Gao J."/>
            <person name="Sun J."/>
        </authorList>
    </citation>
    <scope>NUCLEOTIDE SEQUENCE [LARGE SCALE GENOMIC DNA]</scope>
    <source>
        <strain evidence="3 4">CCBAU10050</strain>
    </source>
</reference>
<dbReference type="InterPro" id="IPR015378">
    <property type="entry name" value="Transposase-like_Mu_C"/>
</dbReference>
<dbReference type="InterPro" id="IPR001584">
    <property type="entry name" value="Integrase_cat-core"/>
</dbReference>
<dbReference type="RefSeq" id="WP_163900403.1">
    <property type="nucleotide sequence ID" value="NZ_CP048427.1"/>
</dbReference>
<dbReference type="GO" id="GO:0003676">
    <property type="term" value="F:nucleic acid binding"/>
    <property type="evidence" value="ECO:0007669"/>
    <property type="project" value="InterPro"/>
</dbReference>
<organism evidence="3 4">
    <name type="scientific">Rhizobium daejeonense</name>
    <dbReference type="NCBI Taxonomy" id="240521"/>
    <lineage>
        <taxon>Bacteria</taxon>
        <taxon>Pseudomonadati</taxon>
        <taxon>Pseudomonadota</taxon>
        <taxon>Alphaproteobacteria</taxon>
        <taxon>Hyphomicrobiales</taxon>
        <taxon>Rhizobiaceae</taxon>
        <taxon>Rhizobium/Agrobacterium group</taxon>
        <taxon>Rhizobium</taxon>
    </lineage>
</organism>
<name>A0A6M1RLN4_9HYPH</name>
<dbReference type="Proteomes" id="UP000477849">
    <property type="component" value="Unassembled WGS sequence"/>
</dbReference>
<dbReference type="InterPro" id="IPR036397">
    <property type="entry name" value="RNaseH_sf"/>
</dbReference>
<feature type="compositionally biased region" description="Acidic residues" evidence="1">
    <location>
        <begin position="722"/>
        <end position="733"/>
    </location>
</feature>
<comment type="caution">
    <text evidence="3">The sequence shown here is derived from an EMBL/GenBank/DDBJ whole genome shotgun (WGS) entry which is preliminary data.</text>
</comment>
<feature type="region of interest" description="Disordered" evidence="1">
    <location>
        <begin position="709"/>
        <end position="734"/>
    </location>
</feature>
<dbReference type="InterPro" id="IPR012337">
    <property type="entry name" value="RNaseH-like_sf"/>
</dbReference>
<feature type="domain" description="Integrase catalytic" evidence="2">
    <location>
        <begin position="302"/>
        <end position="518"/>
    </location>
</feature>
<sequence length="745" mass="85133">MDFRPVPARRFIHSMIGMARQDRYEDKKRNENFIPLMRDDLGYMMQAENDAERKIFLTHSEIYKALDSNQAEIKYGHNGVAQQALRAAFGDQNWSDFDDRPHLQTIALWREKMLHKYADECELTGKRLPFSEKVLEPYLRKWRKEVIGDLLDLDEEDEETERGRADQAEEIIVFNRPSAKTFKRWHDLYHGCDMDVMALLPRHHGPGPKLFSFKPASIAFAHKEALGYLDRSRPTKAHIYRNYLAALQEHNKTVAVHRQVEKVSRKKFEAMIAKFDAFQVVASRLGEKFAIRKFMAIRRSFTVLAPGQRIEMDFVNVDLVSLLVETGIWAILPEDVQDKIPRERIYFGAAIDVATRNILAFKASLAPNGASAVATIRMIMTDKRHLSTHVGAQTPWIAKVRPWFITHDNGSEFIAKKTQDVLRLARIEATRPPAGQPACRPFIEKLFHSIGHLITPYFDGRTFHNVVAKGDYDPQKHASLLVEELIKIFIFAICDIYHNKPHEGLGGNTPHNAWVQACQEYEIDYPPGAAEMLQIFGHKVKRRITPYGVTFMGITYNDPELQRMRTKHGEIEIMIKFDPEGVAQVAFESDKGWLVARNTVGLDDSVSLAEWIAARNELRAHYATAAERGLKVMYEAINRLRKIGEAATLRAGLSPRIPTVADFLKWETEVFGSWNVVASEDVPPLLHEGPLPDDPLHLGVVTNKPELFSKDKMEQAPVATGEAEDDKDSETEEFISNFAKYDEEY</sequence>
<dbReference type="Pfam" id="PF09299">
    <property type="entry name" value="Mu-transpos_C"/>
    <property type="match status" value="1"/>
</dbReference>
<protein>
    <submittedName>
        <fullName evidence="3">Transposase</fullName>
    </submittedName>
</protein>
<dbReference type="Gene3D" id="3.30.420.10">
    <property type="entry name" value="Ribonuclease H-like superfamily/Ribonuclease H"/>
    <property type="match status" value="1"/>
</dbReference>
<dbReference type="EMBL" id="JAAKZH010000001">
    <property type="protein sequence ID" value="NGO62464.1"/>
    <property type="molecule type" value="Genomic_DNA"/>
</dbReference>
<gene>
    <name evidence="3" type="ORF">G6N76_02165</name>
</gene>
<evidence type="ECO:0000313" key="4">
    <source>
        <dbReference type="Proteomes" id="UP000477849"/>
    </source>
</evidence>
<dbReference type="PROSITE" id="PS50994">
    <property type="entry name" value="INTEGRASE"/>
    <property type="match status" value="1"/>
</dbReference>
<evidence type="ECO:0000256" key="1">
    <source>
        <dbReference type="SAM" id="MobiDB-lite"/>
    </source>
</evidence>